<accession>A0A1L3ZS26</accession>
<dbReference type="KEGG" id="sphj:BSL82_03240"/>
<organism evidence="1 2">
    <name type="scientific">Tardibacter chloracetimidivorans</name>
    <dbReference type="NCBI Taxonomy" id="1921510"/>
    <lineage>
        <taxon>Bacteria</taxon>
        <taxon>Pseudomonadati</taxon>
        <taxon>Pseudomonadota</taxon>
        <taxon>Alphaproteobacteria</taxon>
        <taxon>Sphingomonadales</taxon>
        <taxon>Sphingomonadaceae</taxon>
        <taxon>Tardibacter</taxon>
    </lineage>
</organism>
<dbReference type="AlphaFoldDB" id="A0A1L3ZS26"/>
<name>A0A1L3ZS26_9SPHN</name>
<dbReference type="Proteomes" id="UP000182063">
    <property type="component" value="Chromosome"/>
</dbReference>
<proteinExistence type="predicted"/>
<sequence length="179" mass="19900">MGSIHRRNDGAATLKEMQEFAGFPAATQRYVRRSLDIGLHRADAIQLWSRDMVEAAAIRAQAAVYDLLDEIRPIIPDGPDLGDLMPFYGPLIALSGFDLGQGRLPSFSSYRFLYERLLGARVRPWLPGAFASAAMLPSLDPTRRKALLETIPEAVATAPGWSIREPVFYPEWVEKCEPA</sequence>
<keyword evidence="2" id="KW-1185">Reference proteome</keyword>
<dbReference type="RefSeq" id="WP_072596010.1">
    <property type="nucleotide sequence ID" value="NZ_CP018221.1"/>
</dbReference>
<dbReference type="STRING" id="1921510.BSL82_03240"/>
<dbReference type="OrthoDB" id="7423147at2"/>
<evidence type="ECO:0000313" key="1">
    <source>
        <dbReference type="EMBL" id="API58437.1"/>
    </source>
</evidence>
<dbReference type="EMBL" id="CP018221">
    <property type="protein sequence ID" value="API58437.1"/>
    <property type="molecule type" value="Genomic_DNA"/>
</dbReference>
<protein>
    <submittedName>
        <fullName evidence="1">Uncharacterized protein</fullName>
    </submittedName>
</protein>
<reference evidence="2" key="1">
    <citation type="submission" date="2016-11" db="EMBL/GenBank/DDBJ databases">
        <title>Complete Genome Sequence of alachlor-degrading Sphingomonas sp. strain JJ-A5.</title>
        <authorList>
            <person name="Lee H."/>
            <person name="Ka J.-O."/>
        </authorList>
    </citation>
    <scope>NUCLEOTIDE SEQUENCE [LARGE SCALE GENOMIC DNA]</scope>
    <source>
        <strain evidence="2">JJ-A5</strain>
    </source>
</reference>
<gene>
    <name evidence="1" type="ORF">BSL82_03240</name>
</gene>
<evidence type="ECO:0000313" key="2">
    <source>
        <dbReference type="Proteomes" id="UP000182063"/>
    </source>
</evidence>